<feature type="compositionally biased region" description="Basic and acidic residues" evidence="1">
    <location>
        <begin position="436"/>
        <end position="446"/>
    </location>
</feature>
<evidence type="ECO:0000256" key="2">
    <source>
        <dbReference type="SAM" id="SignalP"/>
    </source>
</evidence>
<gene>
    <name evidence="3" type="ORF">GCM10025866_16100</name>
</gene>
<dbReference type="InterPro" id="IPR050490">
    <property type="entry name" value="Bact_solute-bd_prot1"/>
</dbReference>
<dbReference type="Gene3D" id="3.40.190.10">
    <property type="entry name" value="Periplasmic binding protein-like II"/>
    <property type="match status" value="1"/>
</dbReference>
<evidence type="ECO:0000313" key="3">
    <source>
        <dbReference type="EMBL" id="BDZ45701.1"/>
    </source>
</evidence>
<sequence length="459" mass="48247">MKKRQRILLAVTAVVSVAALTACGSGSGGKAGGGSNADFSAKPSGTLNAWGFENADDVGQARLDYAADQLKGVKIKIEQTAFDAQKFTAATASGQVPDVVQMSSQYVGTYAAKGLIQPLDKCLSANDVTADHWYDSVIGDVTYDNTMYAVPQFYQPPAIIVNTRLLEAAGLTNDDIDTSDHERLLSAVTKLYKESGGNPSTLGLDPQVPGTAGLWFLGNGGQIMDEDGKPTLDDAANVEALTFLKQLMDAQGGFAKVKSFIDTFDMFGAENQYVKDQVAAEINAQWYPNVLAATQANITINAVPFKDKDGNPFTVASGTAFVIPKGAKNPAAACAWALNLTSDEAWQAAGDARATTIKNDPDPNRMNTGLFTGSPSADQAIRDAFVKPTGNAGFDQVIATYYDVVGTGKSFGSSAAGQEIQTELATAVTAALNGEKTPEEALKDGQEAAQRAYDQTTGK</sequence>
<organism evidence="3 4">
    <name type="scientific">Naasia aerilata</name>
    <dbReference type="NCBI Taxonomy" id="1162966"/>
    <lineage>
        <taxon>Bacteria</taxon>
        <taxon>Bacillati</taxon>
        <taxon>Actinomycetota</taxon>
        <taxon>Actinomycetes</taxon>
        <taxon>Micrococcales</taxon>
        <taxon>Microbacteriaceae</taxon>
        <taxon>Naasia</taxon>
    </lineage>
</organism>
<proteinExistence type="predicted"/>
<evidence type="ECO:0000256" key="1">
    <source>
        <dbReference type="SAM" id="MobiDB-lite"/>
    </source>
</evidence>
<dbReference type="Pfam" id="PF01547">
    <property type="entry name" value="SBP_bac_1"/>
    <property type="match status" value="1"/>
</dbReference>
<feature type="chain" id="PRO_5046531388" evidence="2">
    <location>
        <begin position="25"/>
        <end position="459"/>
    </location>
</feature>
<keyword evidence="4" id="KW-1185">Reference proteome</keyword>
<reference evidence="4" key="1">
    <citation type="journal article" date="2019" name="Int. J. Syst. Evol. Microbiol.">
        <title>The Global Catalogue of Microorganisms (GCM) 10K type strain sequencing project: providing services to taxonomists for standard genome sequencing and annotation.</title>
        <authorList>
            <consortium name="The Broad Institute Genomics Platform"/>
            <consortium name="The Broad Institute Genome Sequencing Center for Infectious Disease"/>
            <person name="Wu L."/>
            <person name="Ma J."/>
        </authorList>
    </citation>
    <scope>NUCLEOTIDE SEQUENCE [LARGE SCALE GENOMIC DNA]</scope>
    <source>
        <strain evidence="4">NBRC 108725</strain>
    </source>
</reference>
<dbReference type="PROSITE" id="PS51257">
    <property type="entry name" value="PROKAR_LIPOPROTEIN"/>
    <property type="match status" value="1"/>
</dbReference>
<dbReference type="PANTHER" id="PTHR43649:SF12">
    <property type="entry name" value="DIACETYLCHITOBIOSE BINDING PROTEIN DASA"/>
    <property type="match status" value="1"/>
</dbReference>
<keyword evidence="2" id="KW-0732">Signal</keyword>
<dbReference type="SUPFAM" id="SSF53850">
    <property type="entry name" value="Periplasmic binding protein-like II"/>
    <property type="match status" value="1"/>
</dbReference>
<accession>A0ABN6XLE7</accession>
<feature type="signal peptide" evidence="2">
    <location>
        <begin position="1"/>
        <end position="24"/>
    </location>
</feature>
<protein>
    <submittedName>
        <fullName evidence="3">Sugar ABC transporter substrate-binding protein</fullName>
    </submittedName>
</protein>
<dbReference type="Proteomes" id="UP001321498">
    <property type="component" value="Chromosome"/>
</dbReference>
<dbReference type="RefSeq" id="WP_286278950.1">
    <property type="nucleotide sequence ID" value="NZ_AP027731.1"/>
</dbReference>
<dbReference type="PANTHER" id="PTHR43649">
    <property type="entry name" value="ARABINOSE-BINDING PROTEIN-RELATED"/>
    <property type="match status" value="1"/>
</dbReference>
<dbReference type="InterPro" id="IPR006059">
    <property type="entry name" value="SBP"/>
</dbReference>
<dbReference type="EMBL" id="AP027731">
    <property type="protein sequence ID" value="BDZ45701.1"/>
    <property type="molecule type" value="Genomic_DNA"/>
</dbReference>
<feature type="region of interest" description="Disordered" evidence="1">
    <location>
        <begin position="436"/>
        <end position="459"/>
    </location>
</feature>
<evidence type="ECO:0000313" key="4">
    <source>
        <dbReference type="Proteomes" id="UP001321498"/>
    </source>
</evidence>
<name>A0ABN6XLE7_9MICO</name>